<dbReference type="InterPro" id="IPR036390">
    <property type="entry name" value="WH_DNA-bd_sf"/>
</dbReference>
<organism evidence="5">
    <name type="scientific">bioreactor metagenome</name>
    <dbReference type="NCBI Taxonomy" id="1076179"/>
    <lineage>
        <taxon>unclassified sequences</taxon>
        <taxon>metagenomes</taxon>
        <taxon>ecological metagenomes</taxon>
    </lineage>
</organism>
<dbReference type="Gene3D" id="1.10.10.10">
    <property type="entry name" value="Winged helix-like DNA-binding domain superfamily/Winged helix DNA-binding domain"/>
    <property type="match status" value="1"/>
</dbReference>
<name>A0A645FPU0_9ZZZZ</name>
<dbReference type="InterPro" id="IPR051081">
    <property type="entry name" value="HTH_MetalResp_TranReg"/>
</dbReference>
<evidence type="ECO:0000313" key="5">
    <source>
        <dbReference type="EMBL" id="MPN15716.1"/>
    </source>
</evidence>
<dbReference type="InterPro" id="IPR036388">
    <property type="entry name" value="WH-like_DNA-bd_sf"/>
</dbReference>
<keyword evidence="1" id="KW-0805">Transcription regulation</keyword>
<dbReference type="EMBL" id="VSSQ01062557">
    <property type="protein sequence ID" value="MPN15716.1"/>
    <property type="molecule type" value="Genomic_DNA"/>
</dbReference>
<keyword evidence="3" id="KW-0804">Transcription</keyword>
<proteinExistence type="predicted"/>
<dbReference type="GO" id="GO:0003700">
    <property type="term" value="F:DNA-binding transcription factor activity"/>
    <property type="evidence" value="ECO:0007669"/>
    <property type="project" value="InterPro"/>
</dbReference>
<dbReference type="PRINTS" id="PR00778">
    <property type="entry name" value="HTHARSR"/>
</dbReference>
<dbReference type="PANTHER" id="PTHR33154">
    <property type="entry name" value="TRANSCRIPTIONAL REGULATOR, ARSR FAMILY"/>
    <property type="match status" value="1"/>
</dbReference>
<reference evidence="5" key="1">
    <citation type="submission" date="2019-08" db="EMBL/GenBank/DDBJ databases">
        <authorList>
            <person name="Kucharzyk K."/>
            <person name="Murdoch R.W."/>
            <person name="Higgins S."/>
            <person name="Loffler F."/>
        </authorList>
    </citation>
    <scope>NUCLEOTIDE SEQUENCE</scope>
</reference>
<evidence type="ECO:0000256" key="1">
    <source>
        <dbReference type="ARBA" id="ARBA00023015"/>
    </source>
</evidence>
<dbReference type="AlphaFoldDB" id="A0A645FPU0"/>
<evidence type="ECO:0000256" key="2">
    <source>
        <dbReference type="ARBA" id="ARBA00023125"/>
    </source>
</evidence>
<protein>
    <recommendedName>
        <fullName evidence="4">HTH arsR-type domain-containing protein</fullName>
    </recommendedName>
</protein>
<keyword evidence="2" id="KW-0238">DNA-binding</keyword>
<dbReference type="Pfam" id="PF01022">
    <property type="entry name" value="HTH_5"/>
    <property type="match status" value="1"/>
</dbReference>
<dbReference type="NCBIfam" id="NF033788">
    <property type="entry name" value="HTH_metalloreg"/>
    <property type="match status" value="1"/>
</dbReference>
<dbReference type="InterPro" id="IPR001845">
    <property type="entry name" value="HTH_ArsR_DNA-bd_dom"/>
</dbReference>
<dbReference type="SMART" id="SM00418">
    <property type="entry name" value="HTH_ARSR"/>
    <property type="match status" value="1"/>
</dbReference>
<gene>
    <name evidence="5" type="ORF">SDC9_163050</name>
</gene>
<accession>A0A645FPU0</accession>
<sequence>MASSYQENAKVFKALCDEKRLKILEILQGGEQCVCKLFEPLGLPQSTLSYHLKILCESGIVEGRQEGKWTHYRISEEGRRAAADLLVRLTAVAEEDSAARMECCGTT</sequence>
<dbReference type="CDD" id="cd00090">
    <property type="entry name" value="HTH_ARSR"/>
    <property type="match status" value="1"/>
</dbReference>
<dbReference type="PROSITE" id="PS50987">
    <property type="entry name" value="HTH_ARSR_2"/>
    <property type="match status" value="1"/>
</dbReference>
<dbReference type="GO" id="GO:0003677">
    <property type="term" value="F:DNA binding"/>
    <property type="evidence" value="ECO:0007669"/>
    <property type="project" value="UniProtKB-KW"/>
</dbReference>
<comment type="caution">
    <text evidence="5">The sequence shown here is derived from an EMBL/GenBank/DDBJ whole genome shotgun (WGS) entry which is preliminary data.</text>
</comment>
<feature type="domain" description="HTH arsR-type" evidence="4">
    <location>
        <begin position="1"/>
        <end position="97"/>
    </location>
</feature>
<evidence type="ECO:0000256" key="3">
    <source>
        <dbReference type="ARBA" id="ARBA00023163"/>
    </source>
</evidence>
<dbReference type="PANTHER" id="PTHR33154:SF18">
    <property type="entry name" value="ARSENICAL RESISTANCE OPERON REPRESSOR"/>
    <property type="match status" value="1"/>
</dbReference>
<dbReference type="SUPFAM" id="SSF46785">
    <property type="entry name" value="Winged helix' DNA-binding domain"/>
    <property type="match status" value="1"/>
</dbReference>
<dbReference type="InterPro" id="IPR011991">
    <property type="entry name" value="ArsR-like_HTH"/>
</dbReference>
<evidence type="ECO:0000259" key="4">
    <source>
        <dbReference type="PROSITE" id="PS50987"/>
    </source>
</evidence>